<dbReference type="Proteomes" id="UP000285650">
    <property type="component" value="Unassembled WGS sequence"/>
</dbReference>
<protein>
    <submittedName>
        <fullName evidence="1">DUF3791 domain-containing protein</fullName>
    </submittedName>
</protein>
<organism evidence="1 2">
    <name type="scientific">Bacteroides intestinalis</name>
    <dbReference type="NCBI Taxonomy" id="329854"/>
    <lineage>
        <taxon>Bacteria</taxon>
        <taxon>Pseudomonadati</taxon>
        <taxon>Bacteroidota</taxon>
        <taxon>Bacteroidia</taxon>
        <taxon>Bacteroidales</taxon>
        <taxon>Bacteroidaceae</taxon>
        <taxon>Bacteroides</taxon>
    </lineage>
</organism>
<dbReference type="EMBL" id="QSKV01000010">
    <property type="protein sequence ID" value="RHE90481.1"/>
    <property type="molecule type" value="Genomic_DNA"/>
</dbReference>
<dbReference type="AlphaFoldDB" id="A0A414L7C6"/>
<accession>A0A414L7C6</accession>
<name>A0A414L7C6_9BACE</name>
<reference evidence="1 2" key="1">
    <citation type="submission" date="2018-08" db="EMBL/GenBank/DDBJ databases">
        <title>A genome reference for cultivated species of the human gut microbiota.</title>
        <authorList>
            <person name="Zou Y."/>
            <person name="Xue W."/>
            <person name="Luo G."/>
        </authorList>
    </citation>
    <scope>NUCLEOTIDE SEQUENCE [LARGE SCALE GENOMIC DNA]</scope>
    <source>
        <strain evidence="1 2">AM27-17</strain>
    </source>
</reference>
<sequence length="78" mass="9014">MLANKTILQMKYARIVKLFAEKAHWTYEDALGFFYDSVTYHLISEGTADMHCLSDEYLADELLLELQKQTSSERTCSS</sequence>
<gene>
    <name evidence="1" type="ORF">DW712_15765</name>
</gene>
<proteinExistence type="predicted"/>
<comment type="caution">
    <text evidence="1">The sequence shown here is derived from an EMBL/GenBank/DDBJ whole genome shotgun (WGS) entry which is preliminary data.</text>
</comment>
<evidence type="ECO:0000313" key="2">
    <source>
        <dbReference type="Proteomes" id="UP000285650"/>
    </source>
</evidence>
<evidence type="ECO:0000313" key="1">
    <source>
        <dbReference type="EMBL" id="RHE90481.1"/>
    </source>
</evidence>